<dbReference type="Pfam" id="PF08281">
    <property type="entry name" value="Sigma70_r4_2"/>
    <property type="match status" value="1"/>
</dbReference>
<gene>
    <name evidence="6" type="ORF">EZE20_17525</name>
</gene>
<dbReference type="RefSeq" id="WP_132120052.1">
    <property type="nucleotide sequence ID" value="NZ_SMJU01000011.1"/>
</dbReference>
<accession>A0A4R4K856</accession>
<keyword evidence="2" id="KW-0805">Transcription regulation</keyword>
<protein>
    <submittedName>
        <fullName evidence="6">Sigma-70 family RNA polymerase sigma factor</fullName>
    </submittedName>
</protein>
<evidence type="ECO:0000256" key="3">
    <source>
        <dbReference type="ARBA" id="ARBA00023082"/>
    </source>
</evidence>
<comment type="caution">
    <text evidence="6">The sequence shown here is derived from an EMBL/GenBank/DDBJ whole genome shotgun (WGS) entry which is preliminary data.</text>
</comment>
<dbReference type="Gene3D" id="1.10.1740.10">
    <property type="match status" value="1"/>
</dbReference>
<dbReference type="GO" id="GO:0003677">
    <property type="term" value="F:DNA binding"/>
    <property type="evidence" value="ECO:0007669"/>
    <property type="project" value="InterPro"/>
</dbReference>
<proteinExistence type="inferred from homology"/>
<sequence length="220" mass="26543">MPKSKSIVQSPVKTSAILQDAAGQTLWQSFRAGNSDAFAQLLHLYYPMLLNYGVRLSPDREFVKDCLHDLFLEFWNKKEKLSDIENLKSYLLLSFRRKLFRETRRLKWFREANEVTEDYTMEVQFTIESYLINNEVQHEYLKKLKLNLEKLSKRQREVIYLRFYQEMEYDEISAIMEINYHSVVNLIYEALKLLRKNWFLLLFLVSPYVLDFTTSFKQLF</sequence>
<reference evidence="6 7" key="1">
    <citation type="submission" date="2019-02" db="EMBL/GenBank/DDBJ databases">
        <title>Arundinibacter roseus gen. nov., sp. nov., a new member of the family Cytophagaceae.</title>
        <authorList>
            <person name="Szuroczki S."/>
            <person name="Khayer B."/>
            <person name="Sproer C."/>
            <person name="Toumi M."/>
            <person name="Szabo A."/>
            <person name="Felfoldi T."/>
            <person name="Schumann P."/>
            <person name="Toth E."/>
        </authorList>
    </citation>
    <scope>NUCLEOTIDE SEQUENCE [LARGE SCALE GENOMIC DNA]</scope>
    <source>
        <strain evidence="6 7">DMA-k-7a</strain>
    </source>
</reference>
<dbReference type="GO" id="GO:0006352">
    <property type="term" value="P:DNA-templated transcription initiation"/>
    <property type="evidence" value="ECO:0007669"/>
    <property type="project" value="InterPro"/>
</dbReference>
<keyword evidence="7" id="KW-1185">Reference proteome</keyword>
<dbReference type="OrthoDB" id="9150024at2"/>
<name>A0A4R4K856_9BACT</name>
<dbReference type="NCBIfam" id="TIGR02937">
    <property type="entry name" value="sigma70-ECF"/>
    <property type="match status" value="1"/>
</dbReference>
<dbReference type="EMBL" id="SMJU01000011">
    <property type="protein sequence ID" value="TDB62736.1"/>
    <property type="molecule type" value="Genomic_DNA"/>
</dbReference>
<dbReference type="Gene3D" id="1.10.10.10">
    <property type="entry name" value="Winged helix-like DNA-binding domain superfamily/Winged helix DNA-binding domain"/>
    <property type="match status" value="1"/>
</dbReference>
<dbReference type="PANTHER" id="PTHR43133:SF46">
    <property type="entry name" value="RNA POLYMERASE SIGMA-70 FACTOR ECF SUBFAMILY"/>
    <property type="match status" value="1"/>
</dbReference>
<dbReference type="Proteomes" id="UP000295706">
    <property type="component" value="Unassembled WGS sequence"/>
</dbReference>
<feature type="domain" description="RNA polymerase sigma factor 70 region 4 type 2" evidence="5">
    <location>
        <begin position="148"/>
        <end position="194"/>
    </location>
</feature>
<dbReference type="InterPro" id="IPR039425">
    <property type="entry name" value="RNA_pol_sigma-70-like"/>
</dbReference>
<evidence type="ECO:0000313" key="7">
    <source>
        <dbReference type="Proteomes" id="UP000295706"/>
    </source>
</evidence>
<keyword evidence="4" id="KW-0804">Transcription</keyword>
<evidence type="ECO:0000256" key="1">
    <source>
        <dbReference type="ARBA" id="ARBA00010641"/>
    </source>
</evidence>
<evidence type="ECO:0000313" key="6">
    <source>
        <dbReference type="EMBL" id="TDB62736.1"/>
    </source>
</evidence>
<dbReference type="InterPro" id="IPR014284">
    <property type="entry name" value="RNA_pol_sigma-70_dom"/>
</dbReference>
<dbReference type="PANTHER" id="PTHR43133">
    <property type="entry name" value="RNA POLYMERASE ECF-TYPE SIGMA FACTO"/>
    <property type="match status" value="1"/>
</dbReference>
<dbReference type="SUPFAM" id="SSF88946">
    <property type="entry name" value="Sigma2 domain of RNA polymerase sigma factors"/>
    <property type="match status" value="1"/>
</dbReference>
<evidence type="ECO:0000256" key="2">
    <source>
        <dbReference type="ARBA" id="ARBA00023015"/>
    </source>
</evidence>
<dbReference type="InterPro" id="IPR013324">
    <property type="entry name" value="RNA_pol_sigma_r3/r4-like"/>
</dbReference>
<dbReference type="InterPro" id="IPR013249">
    <property type="entry name" value="RNA_pol_sigma70_r4_t2"/>
</dbReference>
<evidence type="ECO:0000256" key="4">
    <source>
        <dbReference type="ARBA" id="ARBA00023163"/>
    </source>
</evidence>
<organism evidence="6 7">
    <name type="scientific">Arundinibacter roseus</name>
    <dbReference type="NCBI Taxonomy" id="2070510"/>
    <lineage>
        <taxon>Bacteria</taxon>
        <taxon>Pseudomonadati</taxon>
        <taxon>Bacteroidota</taxon>
        <taxon>Cytophagia</taxon>
        <taxon>Cytophagales</taxon>
        <taxon>Spirosomataceae</taxon>
        <taxon>Arundinibacter</taxon>
    </lineage>
</organism>
<dbReference type="InterPro" id="IPR013325">
    <property type="entry name" value="RNA_pol_sigma_r2"/>
</dbReference>
<keyword evidence="3" id="KW-0731">Sigma factor</keyword>
<dbReference type="SUPFAM" id="SSF88659">
    <property type="entry name" value="Sigma3 and sigma4 domains of RNA polymerase sigma factors"/>
    <property type="match status" value="1"/>
</dbReference>
<dbReference type="AlphaFoldDB" id="A0A4R4K856"/>
<dbReference type="CDD" id="cd06171">
    <property type="entry name" value="Sigma70_r4"/>
    <property type="match status" value="1"/>
</dbReference>
<comment type="similarity">
    <text evidence="1">Belongs to the sigma-70 factor family. ECF subfamily.</text>
</comment>
<evidence type="ECO:0000259" key="5">
    <source>
        <dbReference type="Pfam" id="PF08281"/>
    </source>
</evidence>
<dbReference type="InterPro" id="IPR036388">
    <property type="entry name" value="WH-like_DNA-bd_sf"/>
</dbReference>
<dbReference type="GO" id="GO:0016987">
    <property type="term" value="F:sigma factor activity"/>
    <property type="evidence" value="ECO:0007669"/>
    <property type="project" value="UniProtKB-KW"/>
</dbReference>